<feature type="transmembrane region" description="Helical" evidence="1">
    <location>
        <begin position="48"/>
        <end position="69"/>
    </location>
</feature>
<keyword evidence="1" id="KW-1133">Transmembrane helix</keyword>
<accession>A0AAD7P172</accession>
<dbReference type="Proteomes" id="UP001215598">
    <property type="component" value="Unassembled WGS sequence"/>
</dbReference>
<name>A0AAD7P172_9AGAR</name>
<protein>
    <submittedName>
        <fullName evidence="2">Uncharacterized protein</fullName>
    </submittedName>
</protein>
<keyword evidence="1" id="KW-0472">Membrane</keyword>
<gene>
    <name evidence="2" type="ORF">B0H16DRAFT_1446469</name>
</gene>
<evidence type="ECO:0000313" key="3">
    <source>
        <dbReference type="Proteomes" id="UP001215598"/>
    </source>
</evidence>
<dbReference type="EMBL" id="JARKIB010000002">
    <property type="protein sequence ID" value="KAJ7784214.1"/>
    <property type="molecule type" value="Genomic_DNA"/>
</dbReference>
<dbReference type="AlphaFoldDB" id="A0AAD7P172"/>
<reference evidence="2" key="1">
    <citation type="submission" date="2023-03" db="EMBL/GenBank/DDBJ databases">
        <title>Massive genome expansion in bonnet fungi (Mycena s.s.) driven by repeated elements and novel gene families across ecological guilds.</title>
        <authorList>
            <consortium name="Lawrence Berkeley National Laboratory"/>
            <person name="Harder C.B."/>
            <person name="Miyauchi S."/>
            <person name="Viragh M."/>
            <person name="Kuo A."/>
            <person name="Thoen E."/>
            <person name="Andreopoulos B."/>
            <person name="Lu D."/>
            <person name="Skrede I."/>
            <person name="Drula E."/>
            <person name="Henrissat B."/>
            <person name="Morin E."/>
            <person name="Kohler A."/>
            <person name="Barry K."/>
            <person name="LaButti K."/>
            <person name="Morin E."/>
            <person name="Salamov A."/>
            <person name="Lipzen A."/>
            <person name="Mereny Z."/>
            <person name="Hegedus B."/>
            <person name="Baldrian P."/>
            <person name="Stursova M."/>
            <person name="Weitz H."/>
            <person name="Taylor A."/>
            <person name="Grigoriev I.V."/>
            <person name="Nagy L.G."/>
            <person name="Martin F."/>
            <person name="Kauserud H."/>
        </authorList>
    </citation>
    <scope>NUCLEOTIDE SEQUENCE</scope>
    <source>
        <strain evidence="2">CBHHK182m</strain>
    </source>
</reference>
<sequence length="197" mass="20634">MLAIAIATEQQPRAAVGVWGGKPQPSGPAPAAWNPVSRRYLNRASFRLLIYALIAYTLPTDVSSVLIGYSGCMICAVKLGPSPACGGTAWFANVCILFAAIMFFSIALNLQLVLVHGVNGQGMEKYYLSATAIMVLVCTIPPYAAGAFGAGVGIERYTSSADAPISTGGHWWPATNFPVPGISSTAPPLSNIPLTKF</sequence>
<keyword evidence="3" id="KW-1185">Reference proteome</keyword>
<keyword evidence="1" id="KW-0812">Transmembrane</keyword>
<feature type="transmembrane region" description="Helical" evidence="1">
    <location>
        <begin position="89"/>
        <end position="114"/>
    </location>
</feature>
<comment type="caution">
    <text evidence="2">The sequence shown here is derived from an EMBL/GenBank/DDBJ whole genome shotgun (WGS) entry which is preliminary data.</text>
</comment>
<feature type="transmembrane region" description="Helical" evidence="1">
    <location>
        <begin position="126"/>
        <end position="145"/>
    </location>
</feature>
<organism evidence="2 3">
    <name type="scientific">Mycena metata</name>
    <dbReference type="NCBI Taxonomy" id="1033252"/>
    <lineage>
        <taxon>Eukaryota</taxon>
        <taxon>Fungi</taxon>
        <taxon>Dikarya</taxon>
        <taxon>Basidiomycota</taxon>
        <taxon>Agaricomycotina</taxon>
        <taxon>Agaricomycetes</taxon>
        <taxon>Agaricomycetidae</taxon>
        <taxon>Agaricales</taxon>
        <taxon>Marasmiineae</taxon>
        <taxon>Mycenaceae</taxon>
        <taxon>Mycena</taxon>
    </lineage>
</organism>
<evidence type="ECO:0000313" key="2">
    <source>
        <dbReference type="EMBL" id="KAJ7784214.1"/>
    </source>
</evidence>
<evidence type="ECO:0000256" key="1">
    <source>
        <dbReference type="SAM" id="Phobius"/>
    </source>
</evidence>
<proteinExistence type="predicted"/>